<organism evidence="2">
    <name type="scientific">Panstrongylus lignarius</name>
    <dbReference type="NCBI Taxonomy" id="156445"/>
    <lineage>
        <taxon>Eukaryota</taxon>
        <taxon>Metazoa</taxon>
        <taxon>Ecdysozoa</taxon>
        <taxon>Arthropoda</taxon>
        <taxon>Hexapoda</taxon>
        <taxon>Insecta</taxon>
        <taxon>Pterygota</taxon>
        <taxon>Neoptera</taxon>
        <taxon>Paraneoptera</taxon>
        <taxon>Hemiptera</taxon>
        <taxon>Heteroptera</taxon>
        <taxon>Panheteroptera</taxon>
        <taxon>Cimicomorpha</taxon>
        <taxon>Reduviidae</taxon>
        <taxon>Triatominae</taxon>
        <taxon>Panstrongylus</taxon>
    </lineage>
</organism>
<reference evidence="2" key="1">
    <citation type="journal article" date="2018" name="PLoS Negl. Trop. Dis.">
        <title>An insight into the salivary gland and fat body transcriptome of Panstrongylus lignarius (Hemiptera: Heteroptera), the main vector of Chagas disease in Peru.</title>
        <authorList>
            <person name="Nevoa J.C."/>
            <person name="Mendes M.T."/>
            <person name="da Silva M.V."/>
            <person name="Soares S.C."/>
            <person name="Oliveira C.J.F."/>
            <person name="Ribeiro J.M.C."/>
        </authorList>
    </citation>
    <scope>NUCLEOTIDE SEQUENCE</scope>
</reference>
<evidence type="ECO:0000313" key="2">
    <source>
        <dbReference type="EMBL" id="JAW16306.1"/>
    </source>
</evidence>
<accession>A0A224XUS6</accession>
<name>A0A224XUS6_9HEMI</name>
<feature type="chain" id="PRO_5013030744" evidence="1">
    <location>
        <begin position="24"/>
        <end position="68"/>
    </location>
</feature>
<proteinExistence type="predicted"/>
<dbReference type="EMBL" id="GFTR01000120">
    <property type="protein sequence ID" value="JAW16306.1"/>
    <property type="molecule type" value="Transcribed_RNA"/>
</dbReference>
<keyword evidence="1" id="KW-0732">Signal</keyword>
<feature type="signal peptide" evidence="1">
    <location>
        <begin position="1"/>
        <end position="23"/>
    </location>
</feature>
<sequence>MPCFPLQLSLFALPFVLIISSLSKINMKSTSIWRISLIINSHAITREVKCCINRWFMAKPYMTEFLIT</sequence>
<protein>
    <submittedName>
        <fullName evidence="2">Putative secreted protein</fullName>
    </submittedName>
</protein>
<evidence type="ECO:0000256" key="1">
    <source>
        <dbReference type="SAM" id="SignalP"/>
    </source>
</evidence>
<dbReference type="AlphaFoldDB" id="A0A224XUS6"/>